<evidence type="ECO:0000313" key="2">
    <source>
        <dbReference type="EMBL" id="PNF32091.1"/>
    </source>
</evidence>
<proteinExistence type="predicted"/>
<accession>A0A2J7QU28</accession>
<keyword evidence="3" id="KW-1185">Reference proteome</keyword>
<sequence length="61" mass="7153">MHLAEEKFNSISAEDWAAYCNKVENREDQYFAREMDIDTRTDNIIITSDSEESETSDEDDE</sequence>
<dbReference type="InParanoid" id="A0A2J7QU28"/>
<protein>
    <submittedName>
        <fullName evidence="2">Uncharacterized protein</fullName>
    </submittedName>
</protein>
<gene>
    <name evidence="2" type="ORF">B7P43_G05167</name>
</gene>
<evidence type="ECO:0000313" key="3">
    <source>
        <dbReference type="Proteomes" id="UP000235965"/>
    </source>
</evidence>
<name>A0A2J7QU28_9NEOP</name>
<dbReference type="EMBL" id="NEVH01011190">
    <property type="protein sequence ID" value="PNF32091.1"/>
    <property type="molecule type" value="Genomic_DNA"/>
</dbReference>
<dbReference type="Proteomes" id="UP000235965">
    <property type="component" value="Unassembled WGS sequence"/>
</dbReference>
<dbReference type="AlphaFoldDB" id="A0A2J7QU28"/>
<feature type="compositionally biased region" description="Acidic residues" evidence="1">
    <location>
        <begin position="49"/>
        <end position="61"/>
    </location>
</feature>
<feature type="region of interest" description="Disordered" evidence="1">
    <location>
        <begin position="42"/>
        <end position="61"/>
    </location>
</feature>
<comment type="caution">
    <text evidence="2">The sequence shown here is derived from an EMBL/GenBank/DDBJ whole genome shotgun (WGS) entry which is preliminary data.</text>
</comment>
<evidence type="ECO:0000256" key="1">
    <source>
        <dbReference type="SAM" id="MobiDB-lite"/>
    </source>
</evidence>
<organism evidence="2 3">
    <name type="scientific">Cryptotermes secundus</name>
    <dbReference type="NCBI Taxonomy" id="105785"/>
    <lineage>
        <taxon>Eukaryota</taxon>
        <taxon>Metazoa</taxon>
        <taxon>Ecdysozoa</taxon>
        <taxon>Arthropoda</taxon>
        <taxon>Hexapoda</taxon>
        <taxon>Insecta</taxon>
        <taxon>Pterygota</taxon>
        <taxon>Neoptera</taxon>
        <taxon>Polyneoptera</taxon>
        <taxon>Dictyoptera</taxon>
        <taxon>Blattodea</taxon>
        <taxon>Blattoidea</taxon>
        <taxon>Termitoidae</taxon>
        <taxon>Kalotermitidae</taxon>
        <taxon>Cryptotermitinae</taxon>
        <taxon>Cryptotermes</taxon>
    </lineage>
</organism>
<reference evidence="2 3" key="1">
    <citation type="submission" date="2017-12" db="EMBL/GenBank/DDBJ databases">
        <title>Hemimetabolous genomes reveal molecular basis of termite eusociality.</title>
        <authorList>
            <person name="Harrison M.C."/>
            <person name="Jongepier E."/>
            <person name="Robertson H.M."/>
            <person name="Arning N."/>
            <person name="Bitard-Feildel T."/>
            <person name="Chao H."/>
            <person name="Childers C.P."/>
            <person name="Dinh H."/>
            <person name="Doddapaneni H."/>
            <person name="Dugan S."/>
            <person name="Gowin J."/>
            <person name="Greiner C."/>
            <person name="Han Y."/>
            <person name="Hu H."/>
            <person name="Hughes D.S.T."/>
            <person name="Huylmans A.-K."/>
            <person name="Kemena C."/>
            <person name="Kremer L.P.M."/>
            <person name="Lee S.L."/>
            <person name="Lopez-Ezquerra A."/>
            <person name="Mallet L."/>
            <person name="Monroy-Kuhn J.M."/>
            <person name="Moser A."/>
            <person name="Murali S.C."/>
            <person name="Muzny D.M."/>
            <person name="Otani S."/>
            <person name="Piulachs M.-D."/>
            <person name="Poelchau M."/>
            <person name="Qu J."/>
            <person name="Schaub F."/>
            <person name="Wada-Katsumata A."/>
            <person name="Worley K.C."/>
            <person name="Xie Q."/>
            <person name="Ylla G."/>
            <person name="Poulsen M."/>
            <person name="Gibbs R.A."/>
            <person name="Schal C."/>
            <person name="Richards S."/>
            <person name="Belles X."/>
            <person name="Korb J."/>
            <person name="Bornberg-Bauer E."/>
        </authorList>
    </citation>
    <scope>NUCLEOTIDE SEQUENCE [LARGE SCALE GENOMIC DNA]</scope>
    <source>
        <tissue evidence="2">Whole body</tissue>
    </source>
</reference>